<dbReference type="InterPro" id="IPR045221">
    <property type="entry name" value="Sphingomyelin_synth-like"/>
</dbReference>
<gene>
    <name evidence="2" type="ORF">DUNSADRAFT_3085</name>
</gene>
<keyword evidence="1" id="KW-1133">Transmembrane helix</keyword>
<feature type="transmembrane region" description="Helical" evidence="1">
    <location>
        <begin position="72"/>
        <end position="92"/>
    </location>
</feature>
<feature type="transmembrane region" description="Helical" evidence="1">
    <location>
        <begin position="154"/>
        <end position="174"/>
    </location>
</feature>
<keyword evidence="1" id="KW-0812">Transmembrane</keyword>
<keyword evidence="3" id="KW-1185">Reference proteome</keyword>
<evidence type="ECO:0000313" key="2">
    <source>
        <dbReference type="EMBL" id="KAF5838289.1"/>
    </source>
</evidence>
<keyword evidence="1" id="KW-0472">Membrane</keyword>
<dbReference type="PANTHER" id="PTHR21290:SF62">
    <property type="entry name" value="PHOSPHATIDYLINOSITOL:CERAMIDE INOSITOLPHOSPHOTRANSFERASE 1-RELATED"/>
    <property type="match status" value="1"/>
</dbReference>
<dbReference type="PANTHER" id="PTHR21290">
    <property type="entry name" value="SPHINGOMYELIN SYNTHETASE"/>
    <property type="match status" value="1"/>
</dbReference>
<sequence length="234" mass="26534">MGLSARCCSVERMVDIEGGGGAGALQAEPAPSQTSIELLCIYVHCPYDIVDELARRIKMEVIVEWPMLKQRWLIILFGIVMQYVHGIFTQLAHRMHQPQAQPLHDIGFDLTPELGPDKHWVSETLFGIMFAMFVLWTFSPFVTQHKRFYTVVMWSRILMVLVVCQGLRIITFSVTQLPGPSFHCRAGQDMAIRPWPDHWSGHVLVDVQRAAHKSCGDLLFSSHTIFMLTGVCVL</sequence>
<reference evidence="2" key="1">
    <citation type="submission" date="2017-08" db="EMBL/GenBank/DDBJ databases">
        <authorList>
            <person name="Polle J.E."/>
            <person name="Barry K."/>
            <person name="Cushman J."/>
            <person name="Schmutz J."/>
            <person name="Tran D."/>
            <person name="Hathwaick L.T."/>
            <person name="Yim W.C."/>
            <person name="Jenkins J."/>
            <person name="Mckie-Krisberg Z.M."/>
            <person name="Prochnik S."/>
            <person name="Lindquist E."/>
            <person name="Dockter R.B."/>
            <person name="Adam C."/>
            <person name="Molina H."/>
            <person name="Bunkerborg J."/>
            <person name="Jin E."/>
            <person name="Buchheim M."/>
            <person name="Magnuson J."/>
        </authorList>
    </citation>
    <scope>NUCLEOTIDE SEQUENCE</scope>
    <source>
        <strain evidence="2">CCAP 19/18</strain>
    </source>
</reference>
<dbReference type="Proteomes" id="UP000815325">
    <property type="component" value="Unassembled WGS sequence"/>
</dbReference>
<feature type="transmembrane region" description="Helical" evidence="1">
    <location>
        <begin position="124"/>
        <end position="142"/>
    </location>
</feature>
<comment type="caution">
    <text evidence="2">The sequence shown here is derived from an EMBL/GenBank/DDBJ whole genome shotgun (WGS) entry which is preliminary data.</text>
</comment>
<evidence type="ECO:0008006" key="4">
    <source>
        <dbReference type="Google" id="ProtNLM"/>
    </source>
</evidence>
<name>A0ABQ7GUJ4_DUNSA</name>
<proteinExistence type="predicted"/>
<dbReference type="EMBL" id="MU069584">
    <property type="protein sequence ID" value="KAF5838289.1"/>
    <property type="molecule type" value="Genomic_DNA"/>
</dbReference>
<organism evidence="2 3">
    <name type="scientific">Dunaliella salina</name>
    <name type="common">Green alga</name>
    <name type="synonym">Protococcus salinus</name>
    <dbReference type="NCBI Taxonomy" id="3046"/>
    <lineage>
        <taxon>Eukaryota</taxon>
        <taxon>Viridiplantae</taxon>
        <taxon>Chlorophyta</taxon>
        <taxon>core chlorophytes</taxon>
        <taxon>Chlorophyceae</taxon>
        <taxon>CS clade</taxon>
        <taxon>Chlamydomonadales</taxon>
        <taxon>Dunaliellaceae</taxon>
        <taxon>Dunaliella</taxon>
    </lineage>
</organism>
<evidence type="ECO:0000313" key="3">
    <source>
        <dbReference type="Proteomes" id="UP000815325"/>
    </source>
</evidence>
<evidence type="ECO:0000256" key="1">
    <source>
        <dbReference type="SAM" id="Phobius"/>
    </source>
</evidence>
<protein>
    <recommendedName>
        <fullName evidence="4">Sphingomyelin synthase-like domain-containing protein</fullName>
    </recommendedName>
</protein>
<accession>A0ABQ7GUJ4</accession>